<feature type="binding site" evidence="5">
    <location>
        <position position="150"/>
    </location>
    <ligand>
        <name>S-adenosyl-L-methionine</name>
        <dbReference type="ChEBI" id="CHEBI:59789"/>
    </ligand>
</feature>
<dbReference type="InterPro" id="IPR002052">
    <property type="entry name" value="DNA_methylase_N6_adenine_CS"/>
</dbReference>
<sequence>MSGAGEEPALGGLYRALRDRFRKAGLASPELDARLLVAAAAGLSPGDVVLRADDPVNETVAALARHYAQRREAREPVGRILGGRQFFGLDLALSPDTLEPRPDTEILVEAILARAGGLINPLIADIGTGTGAIILALLNELPQARGLAIDLSRGALETARANAKRHGLEDRLCFAQASYAESLAPVFDWVVSNPPYIASDVIAGLDEDVRKHDPVLALDGGPDGLVAYRAIVPQALAALRPGGRLGFEIGFDQGGAVRGLMAEAGFQDLEIIQDLGGNDRVVTGIKPASG</sequence>
<comment type="catalytic activity">
    <reaction evidence="4 5">
        <text>L-glutaminyl-[peptide chain release factor] + S-adenosyl-L-methionine = N(5)-methyl-L-glutaminyl-[peptide chain release factor] + S-adenosyl-L-homocysteine + H(+)</text>
        <dbReference type="Rhea" id="RHEA:42896"/>
        <dbReference type="Rhea" id="RHEA-COMP:10271"/>
        <dbReference type="Rhea" id="RHEA-COMP:10272"/>
        <dbReference type="ChEBI" id="CHEBI:15378"/>
        <dbReference type="ChEBI" id="CHEBI:30011"/>
        <dbReference type="ChEBI" id="CHEBI:57856"/>
        <dbReference type="ChEBI" id="CHEBI:59789"/>
        <dbReference type="ChEBI" id="CHEBI:61891"/>
        <dbReference type="EC" id="2.1.1.297"/>
    </reaction>
</comment>
<keyword evidence="2 5" id="KW-0808">Transferase</keyword>
<dbReference type="OrthoDB" id="9800643at2"/>
<protein>
    <recommendedName>
        <fullName evidence="5">Release factor glutamine methyltransferase</fullName>
        <shortName evidence="5">RF MTase</shortName>
        <ecNumber evidence="5">2.1.1.297</ecNumber>
    </recommendedName>
    <alternativeName>
        <fullName evidence="5">N5-glutamine methyltransferase PrmC</fullName>
    </alternativeName>
    <alternativeName>
        <fullName evidence="5">Protein-(glutamine-N5) MTase PrmC</fullName>
    </alternativeName>
    <alternativeName>
        <fullName evidence="5">Protein-glutamine N-methyltransferase PrmC</fullName>
    </alternativeName>
</protein>
<dbReference type="NCBIfam" id="TIGR00536">
    <property type="entry name" value="hemK_fam"/>
    <property type="match status" value="1"/>
</dbReference>
<keyword evidence="1 5" id="KW-0489">Methyltransferase</keyword>
<dbReference type="Pfam" id="PF17827">
    <property type="entry name" value="PrmC_N"/>
    <property type="match status" value="1"/>
</dbReference>
<dbReference type="AlphaFoldDB" id="A0A0K6IBM2"/>
<accession>A0A0K6IBM2</accession>
<evidence type="ECO:0000256" key="1">
    <source>
        <dbReference type="ARBA" id="ARBA00022603"/>
    </source>
</evidence>
<dbReference type="Gene3D" id="3.40.50.150">
    <property type="entry name" value="Vaccinia Virus protein VP39"/>
    <property type="match status" value="1"/>
</dbReference>
<feature type="binding site" evidence="5">
    <location>
        <begin position="193"/>
        <end position="196"/>
    </location>
    <ligand>
        <name>substrate</name>
    </ligand>
</feature>
<dbReference type="SUPFAM" id="SSF53335">
    <property type="entry name" value="S-adenosyl-L-methionine-dependent methyltransferases"/>
    <property type="match status" value="1"/>
</dbReference>
<evidence type="ECO:0000256" key="2">
    <source>
        <dbReference type="ARBA" id="ARBA00022679"/>
    </source>
</evidence>
<dbReference type="NCBIfam" id="TIGR03534">
    <property type="entry name" value="RF_mod_PrmC"/>
    <property type="match status" value="1"/>
</dbReference>
<name>A0A0K6IBM2_9HYPH</name>
<reference evidence="9" key="1">
    <citation type="submission" date="2015-08" db="EMBL/GenBank/DDBJ databases">
        <authorList>
            <person name="Varghese N."/>
        </authorList>
    </citation>
    <scope>NUCLEOTIDE SEQUENCE [LARGE SCALE GENOMIC DNA]</scope>
    <source>
        <strain evidence="9">DSM 23407</strain>
    </source>
</reference>
<dbReference type="EMBL" id="CYHE01000021">
    <property type="protein sequence ID" value="CUB00717.1"/>
    <property type="molecule type" value="Genomic_DNA"/>
</dbReference>
<gene>
    <name evidence="5" type="primary">prmC</name>
    <name evidence="8" type="ORF">Ga0061067_1215</name>
</gene>
<dbReference type="PANTHER" id="PTHR18895:SF74">
    <property type="entry name" value="MTRF1L RELEASE FACTOR GLUTAMINE METHYLTRANSFERASE"/>
    <property type="match status" value="1"/>
</dbReference>
<comment type="similarity">
    <text evidence="5">Belongs to the protein N5-glutamine methyltransferase family. PrmC subfamily.</text>
</comment>
<dbReference type="GO" id="GO:0032259">
    <property type="term" value="P:methylation"/>
    <property type="evidence" value="ECO:0007669"/>
    <property type="project" value="UniProtKB-KW"/>
</dbReference>
<dbReference type="CDD" id="cd02440">
    <property type="entry name" value="AdoMet_MTases"/>
    <property type="match status" value="1"/>
</dbReference>
<evidence type="ECO:0000256" key="4">
    <source>
        <dbReference type="ARBA" id="ARBA00048391"/>
    </source>
</evidence>
<evidence type="ECO:0000259" key="6">
    <source>
        <dbReference type="Pfam" id="PF05175"/>
    </source>
</evidence>
<feature type="binding site" evidence="5">
    <location>
        <begin position="127"/>
        <end position="131"/>
    </location>
    <ligand>
        <name>S-adenosyl-L-methionine</name>
        <dbReference type="ChEBI" id="CHEBI:59789"/>
    </ligand>
</feature>
<dbReference type="Proteomes" id="UP000183900">
    <property type="component" value="Unassembled WGS sequence"/>
</dbReference>
<dbReference type="InterPro" id="IPR040758">
    <property type="entry name" value="PrmC_N"/>
</dbReference>
<evidence type="ECO:0000313" key="8">
    <source>
        <dbReference type="EMBL" id="CUB00717.1"/>
    </source>
</evidence>
<feature type="binding site" evidence="5">
    <location>
        <position position="193"/>
    </location>
    <ligand>
        <name>S-adenosyl-L-methionine</name>
        <dbReference type="ChEBI" id="CHEBI:59789"/>
    </ligand>
</feature>
<dbReference type="InterPro" id="IPR004556">
    <property type="entry name" value="HemK-like"/>
</dbReference>
<dbReference type="InterPro" id="IPR029063">
    <property type="entry name" value="SAM-dependent_MTases_sf"/>
</dbReference>
<keyword evidence="3 5" id="KW-0949">S-adenosyl-L-methionine</keyword>
<dbReference type="InterPro" id="IPR019874">
    <property type="entry name" value="RF_methyltr_PrmC"/>
</dbReference>
<organism evidence="8 9">
    <name type="scientific">Pannonibacter indicus</name>
    <dbReference type="NCBI Taxonomy" id="466044"/>
    <lineage>
        <taxon>Bacteria</taxon>
        <taxon>Pseudomonadati</taxon>
        <taxon>Pseudomonadota</taxon>
        <taxon>Alphaproteobacteria</taxon>
        <taxon>Hyphomicrobiales</taxon>
        <taxon>Stappiaceae</taxon>
        <taxon>Pannonibacter</taxon>
    </lineage>
</organism>
<dbReference type="GO" id="GO:0102559">
    <property type="term" value="F:peptide chain release factor N(5)-glutamine methyltransferase activity"/>
    <property type="evidence" value="ECO:0007669"/>
    <property type="project" value="UniProtKB-EC"/>
</dbReference>
<dbReference type="EC" id="2.1.1.297" evidence="5"/>
<dbReference type="Gene3D" id="1.10.8.10">
    <property type="entry name" value="DNA helicase RuvA subunit, C-terminal domain"/>
    <property type="match status" value="1"/>
</dbReference>
<feature type="domain" description="Release factor glutamine methyltransferase N-terminal" evidence="7">
    <location>
        <begin position="15"/>
        <end position="82"/>
    </location>
</feature>
<feature type="domain" description="Methyltransferase small" evidence="6">
    <location>
        <begin position="104"/>
        <end position="198"/>
    </location>
</feature>
<keyword evidence="9" id="KW-1185">Reference proteome</keyword>
<dbReference type="InterPro" id="IPR050320">
    <property type="entry name" value="N5-glutamine_MTase"/>
</dbReference>
<evidence type="ECO:0000256" key="5">
    <source>
        <dbReference type="HAMAP-Rule" id="MF_02126"/>
    </source>
</evidence>
<dbReference type="PRINTS" id="PR00507">
    <property type="entry name" value="N12N6MTFRASE"/>
</dbReference>
<evidence type="ECO:0000313" key="9">
    <source>
        <dbReference type="Proteomes" id="UP000183900"/>
    </source>
</evidence>
<dbReference type="PANTHER" id="PTHR18895">
    <property type="entry name" value="HEMK METHYLTRANSFERASE"/>
    <property type="match status" value="1"/>
</dbReference>
<dbReference type="HAMAP" id="MF_02126">
    <property type="entry name" value="RF_methyltr_PrmC"/>
    <property type="match status" value="1"/>
</dbReference>
<dbReference type="Pfam" id="PF05175">
    <property type="entry name" value="MTS"/>
    <property type="match status" value="1"/>
</dbReference>
<dbReference type="PROSITE" id="PS00092">
    <property type="entry name" value="N6_MTASE"/>
    <property type="match status" value="1"/>
</dbReference>
<comment type="function">
    <text evidence="5">Methylates the class 1 translation termination release factors RF1/PrfA and RF2/PrfB on the glutamine residue of the universally conserved GGQ motif.</text>
</comment>
<evidence type="ECO:0000256" key="3">
    <source>
        <dbReference type="ARBA" id="ARBA00022691"/>
    </source>
</evidence>
<dbReference type="RefSeq" id="WP_055457101.1">
    <property type="nucleotide sequence ID" value="NZ_CYHE01000021.1"/>
</dbReference>
<dbReference type="InterPro" id="IPR007848">
    <property type="entry name" value="Small_mtfrase_dom"/>
</dbReference>
<evidence type="ECO:0000259" key="7">
    <source>
        <dbReference type="Pfam" id="PF17827"/>
    </source>
</evidence>
<dbReference type="GO" id="GO:0003676">
    <property type="term" value="F:nucleic acid binding"/>
    <property type="evidence" value="ECO:0007669"/>
    <property type="project" value="InterPro"/>
</dbReference>
<proteinExistence type="inferred from homology"/>
<comment type="caution">
    <text evidence="5">Lacks conserved residue(s) required for the propagation of feature annotation.</text>
</comment>